<dbReference type="Proteomes" id="UP000271974">
    <property type="component" value="Unassembled WGS sequence"/>
</dbReference>
<sequence length="217" mass="24884">MNSSNHRSSSIFTTRSKVFLQDCKFYDGKPHQAKIDDTWLVDKGKYDVRYSDIERRSKIVELRHALENYSQAQIEEETEDTALEDTIEEAYSYREKQLEEAIGITGDAEPISDKTMGNRIDCTCGKDKSMKQIKMCSISYGELNVKVKGCLHLSKRSVLNCIACIFVHLGFAAPFTITAKFLLQELWVLGIGWDEELPDPLKGRFDKRPEDFHTSQE</sequence>
<dbReference type="AlphaFoldDB" id="A0A3S0ZEW9"/>
<evidence type="ECO:0000256" key="1">
    <source>
        <dbReference type="SAM" id="Phobius"/>
    </source>
</evidence>
<proteinExistence type="predicted"/>
<keyword evidence="3" id="KW-1185">Reference proteome</keyword>
<dbReference type="InterPro" id="IPR008042">
    <property type="entry name" value="Retrotrans_Pao"/>
</dbReference>
<feature type="transmembrane region" description="Helical" evidence="1">
    <location>
        <begin position="158"/>
        <end position="177"/>
    </location>
</feature>
<reference evidence="2 3" key="1">
    <citation type="submission" date="2019-01" db="EMBL/GenBank/DDBJ databases">
        <title>A draft genome assembly of the solar-powered sea slug Elysia chlorotica.</title>
        <authorList>
            <person name="Cai H."/>
            <person name="Li Q."/>
            <person name="Fang X."/>
            <person name="Li J."/>
            <person name="Curtis N.E."/>
            <person name="Altenburger A."/>
            <person name="Shibata T."/>
            <person name="Feng M."/>
            <person name="Maeda T."/>
            <person name="Schwartz J.A."/>
            <person name="Shigenobu S."/>
            <person name="Lundholm N."/>
            <person name="Nishiyama T."/>
            <person name="Yang H."/>
            <person name="Hasebe M."/>
            <person name="Li S."/>
            <person name="Pierce S.K."/>
            <person name="Wang J."/>
        </authorList>
    </citation>
    <scope>NUCLEOTIDE SEQUENCE [LARGE SCALE GENOMIC DNA]</scope>
    <source>
        <strain evidence="2">EC2010</strain>
        <tissue evidence="2">Whole organism of an adult</tissue>
    </source>
</reference>
<name>A0A3S0ZEW9_ELYCH</name>
<accession>A0A3S0ZEW9</accession>
<organism evidence="2 3">
    <name type="scientific">Elysia chlorotica</name>
    <name type="common">Eastern emerald elysia</name>
    <name type="synonym">Sea slug</name>
    <dbReference type="NCBI Taxonomy" id="188477"/>
    <lineage>
        <taxon>Eukaryota</taxon>
        <taxon>Metazoa</taxon>
        <taxon>Spiralia</taxon>
        <taxon>Lophotrochozoa</taxon>
        <taxon>Mollusca</taxon>
        <taxon>Gastropoda</taxon>
        <taxon>Heterobranchia</taxon>
        <taxon>Euthyneura</taxon>
        <taxon>Panpulmonata</taxon>
        <taxon>Sacoglossa</taxon>
        <taxon>Placobranchoidea</taxon>
        <taxon>Plakobranchidae</taxon>
        <taxon>Elysia</taxon>
    </lineage>
</organism>
<comment type="caution">
    <text evidence="2">The sequence shown here is derived from an EMBL/GenBank/DDBJ whole genome shotgun (WGS) entry which is preliminary data.</text>
</comment>
<dbReference type="EMBL" id="RQTK01000943">
    <property type="protein sequence ID" value="RUS73381.1"/>
    <property type="molecule type" value="Genomic_DNA"/>
</dbReference>
<dbReference type="Pfam" id="PF05380">
    <property type="entry name" value="Peptidase_A17"/>
    <property type="match status" value="1"/>
</dbReference>
<gene>
    <name evidence="2" type="ORF">EGW08_018859</name>
</gene>
<protein>
    <submittedName>
        <fullName evidence="2">Uncharacterized protein</fullName>
    </submittedName>
</protein>
<keyword evidence="1" id="KW-0472">Membrane</keyword>
<evidence type="ECO:0000313" key="2">
    <source>
        <dbReference type="EMBL" id="RUS73381.1"/>
    </source>
</evidence>
<evidence type="ECO:0000313" key="3">
    <source>
        <dbReference type="Proteomes" id="UP000271974"/>
    </source>
</evidence>
<keyword evidence="1" id="KW-1133">Transmembrane helix</keyword>
<keyword evidence="1" id="KW-0812">Transmembrane</keyword>
<dbReference type="OrthoDB" id="5983986at2759"/>